<protein>
    <submittedName>
        <fullName evidence="1">Uncharacterized protein</fullName>
    </submittedName>
</protein>
<gene>
    <name evidence="1" type="ORF">KFK09_002703</name>
</gene>
<reference evidence="1" key="1">
    <citation type="journal article" date="2022" name="Front. Genet.">
        <title>Chromosome-Scale Assembly of the Dendrobium nobile Genome Provides Insights Into the Molecular Mechanism of the Biosynthesis of the Medicinal Active Ingredient of Dendrobium.</title>
        <authorList>
            <person name="Xu Q."/>
            <person name="Niu S.-C."/>
            <person name="Li K.-L."/>
            <person name="Zheng P.-J."/>
            <person name="Zhang X.-J."/>
            <person name="Jia Y."/>
            <person name="Liu Y."/>
            <person name="Niu Y.-X."/>
            <person name="Yu L.-H."/>
            <person name="Chen D.-F."/>
            <person name="Zhang G.-Q."/>
        </authorList>
    </citation>
    <scope>NUCLEOTIDE SEQUENCE</scope>
    <source>
        <tissue evidence="1">Leaf</tissue>
    </source>
</reference>
<keyword evidence="2" id="KW-1185">Reference proteome</keyword>
<evidence type="ECO:0000313" key="2">
    <source>
        <dbReference type="Proteomes" id="UP000829196"/>
    </source>
</evidence>
<evidence type="ECO:0000313" key="1">
    <source>
        <dbReference type="EMBL" id="KAI0527105.1"/>
    </source>
</evidence>
<sequence>MEFAGQAQGALSRDSLMVGLGSFFCCLRDLNGELFLWFLDNDEQDQILSILSMDGSCGNHGILPNSLHMLIAGAL</sequence>
<accession>A0A8T3C5N1</accession>
<proteinExistence type="predicted"/>
<name>A0A8T3C5N1_DENNO</name>
<comment type="caution">
    <text evidence="1">The sequence shown here is derived from an EMBL/GenBank/DDBJ whole genome shotgun (WGS) entry which is preliminary data.</text>
</comment>
<organism evidence="1 2">
    <name type="scientific">Dendrobium nobile</name>
    <name type="common">Orchid</name>
    <dbReference type="NCBI Taxonomy" id="94219"/>
    <lineage>
        <taxon>Eukaryota</taxon>
        <taxon>Viridiplantae</taxon>
        <taxon>Streptophyta</taxon>
        <taxon>Embryophyta</taxon>
        <taxon>Tracheophyta</taxon>
        <taxon>Spermatophyta</taxon>
        <taxon>Magnoliopsida</taxon>
        <taxon>Liliopsida</taxon>
        <taxon>Asparagales</taxon>
        <taxon>Orchidaceae</taxon>
        <taxon>Epidendroideae</taxon>
        <taxon>Malaxideae</taxon>
        <taxon>Dendrobiinae</taxon>
        <taxon>Dendrobium</taxon>
    </lineage>
</organism>
<dbReference type="EMBL" id="JAGYWB010000003">
    <property type="protein sequence ID" value="KAI0527105.1"/>
    <property type="molecule type" value="Genomic_DNA"/>
</dbReference>
<dbReference type="AlphaFoldDB" id="A0A8T3C5N1"/>
<dbReference type="Proteomes" id="UP000829196">
    <property type="component" value="Unassembled WGS sequence"/>
</dbReference>